<organism evidence="3 4">
    <name type="scientific">Chlamydomonas incerta</name>
    <dbReference type="NCBI Taxonomy" id="51695"/>
    <lineage>
        <taxon>Eukaryota</taxon>
        <taxon>Viridiplantae</taxon>
        <taxon>Chlorophyta</taxon>
        <taxon>core chlorophytes</taxon>
        <taxon>Chlorophyceae</taxon>
        <taxon>CS clade</taxon>
        <taxon>Chlamydomonadales</taxon>
        <taxon>Chlamydomonadaceae</taxon>
        <taxon>Chlamydomonas</taxon>
    </lineage>
</organism>
<feature type="region of interest" description="Disordered" evidence="1">
    <location>
        <begin position="202"/>
        <end position="252"/>
    </location>
</feature>
<evidence type="ECO:0000313" key="4">
    <source>
        <dbReference type="Proteomes" id="UP000650467"/>
    </source>
</evidence>
<feature type="compositionally biased region" description="Low complexity" evidence="1">
    <location>
        <begin position="305"/>
        <end position="334"/>
    </location>
</feature>
<proteinExistence type="predicted"/>
<gene>
    <name evidence="3" type="ORF">HXX76_006562</name>
</gene>
<feature type="compositionally biased region" description="Basic and acidic residues" evidence="1">
    <location>
        <begin position="607"/>
        <end position="617"/>
    </location>
</feature>
<feature type="compositionally biased region" description="Low complexity" evidence="1">
    <location>
        <begin position="271"/>
        <end position="285"/>
    </location>
</feature>
<feature type="compositionally biased region" description="Pro residues" evidence="1">
    <location>
        <begin position="460"/>
        <end position="469"/>
    </location>
</feature>
<feature type="signal peptide" evidence="2">
    <location>
        <begin position="1"/>
        <end position="27"/>
    </location>
</feature>
<accession>A0A835TDJ4</accession>
<keyword evidence="4" id="KW-1185">Reference proteome</keyword>
<sequence length="667" mass="66339">MQRDKFMRHGELLLSAALSAAATPAAGASFGGAVGRGEDDTDGVAQALERCLAVVRLAVVMLADMLRPGGPNPDDQPVTALGQHHVTVRQLLAAHMKHPHPLAGSSGASSGRTLPVPAPRVHVQELLSFDPAEGPKPLAVIEPAAAGRAGELQERLAAVARVRVDPRVSAKAKRLGREVSLKVKLVGGGEVVLLRPLLPPNHGGTASTSSHPAAAMSSPPVAGAGSGGDAPVPPSSGGGAGHSGVSVVMPPPAGLAPSSPLVELLPPTTLTAASTTSGAPADATAVRSTGTHVPDDVGTRATGEAPPALHSAAQPAAADQPQPQPQAAPAVQQQAQERYLITSLPSLVLRGRLPHAAEPEFKGDLVVHSPDTGMVVSITFGDEGAVKGVVERQPPPQPATAAGSSSAQQQAGGGTPAGRRQQPLHRLTGVIGTVVGSLHDSIHVACPALGLEGDIHSEQPPAPGLPPLAPALDLAAPGPQQLPRLWSALHDALLYADPAQASGGKAAEQMTHQLAGILHSLFPGSSGSSSNQSGGGAGGSGSAAGGPAATARSARGGRTGRSAAGAAGKGSVAGGSSSANVAASAAAAAAYDDSDADSDFEAAAARDAGDTAEDPRDVPPSYKVRPSRQLPPGDPPPRIAFVTWQHGSGPTCHILSRVPTLVAGLKG</sequence>
<feature type="compositionally biased region" description="Gly residues" evidence="1">
    <location>
        <begin position="533"/>
        <end position="544"/>
    </location>
</feature>
<feature type="compositionally biased region" description="Low complexity" evidence="1">
    <location>
        <begin position="545"/>
        <end position="566"/>
    </location>
</feature>
<keyword evidence="2" id="KW-0732">Signal</keyword>
<feature type="region of interest" description="Disordered" evidence="1">
    <location>
        <begin position="389"/>
        <end position="423"/>
    </location>
</feature>
<feature type="region of interest" description="Disordered" evidence="1">
    <location>
        <begin position="603"/>
        <end position="639"/>
    </location>
</feature>
<evidence type="ECO:0000256" key="2">
    <source>
        <dbReference type="SAM" id="SignalP"/>
    </source>
</evidence>
<dbReference type="OrthoDB" id="512930at2759"/>
<dbReference type="Proteomes" id="UP000650467">
    <property type="component" value="Unassembled WGS sequence"/>
</dbReference>
<feature type="compositionally biased region" description="Low complexity" evidence="1">
    <location>
        <begin position="399"/>
        <end position="410"/>
    </location>
</feature>
<protein>
    <submittedName>
        <fullName evidence="3">Uncharacterized protein</fullName>
    </submittedName>
</protein>
<dbReference type="EMBL" id="JAEHOC010000013">
    <property type="protein sequence ID" value="KAG2436251.1"/>
    <property type="molecule type" value="Genomic_DNA"/>
</dbReference>
<comment type="caution">
    <text evidence="3">The sequence shown here is derived from an EMBL/GenBank/DDBJ whole genome shotgun (WGS) entry which is preliminary data.</text>
</comment>
<reference evidence="3" key="1">
    <citation type="journal article" date="2020" name="bioRxiv">
        <title>Comparative genomics of Chlamydomonas.</title>
        <authorList>
            <person name="Craig R.J."/>
            <person name="Hasan A.R."/>
            <person name="Ness R.W."/>
            <person name="Keightley P.D."/>
        </authorList>
    </citation>
    <scope>NUCLEOTIDE SEQUENCE</scope>
    <source>
        <strain evidence="3">SAG 7.73</strain>
    </source>
</reference>
<evidence type="ECO:0000256" key="1">
    <source>
        <dbReference type="SAM" id="MobiDB-lite"/>
    </source>
</evidence>
<name>A0A835TDJ4_CHLIN</name>
<dbReference type="AlphaFoldDB" id="A0A835TDJ4"/>
<feature type="region of interest" description="Disordered" evidence="1">
    <location>
        <begin position="455"/>
        <end position="476"/>
    </location>
</feature>
<feature type="region of interest" description="Disordered" evidence="1">
    <location>
        <begin position="271"/>
        <end position="334"/>
    </location>
</feature>
<feature type="region of interest" description="Disordered" evidence="1">
    <location>
        <begin position="521"/>
        <end position="577"/>
    </location>
</feature>
<feature type="compositionally biased region" description="Low complexity" evidence="1">
    <location>
        <begin position="203"/>
        <end position="223"/>
    </location>
</feature>
<feature type="chain" id="PRO_5032640218" evidence="2">
    <location>
        <begin position="28"/>
        <end position="667"/>
    </location>
</feature>
<evidence type="ECO:0000313" key="3">
    <source>
        <dbReference type="EMBL" id="KAG2436251.1"/>
    </source>
</evidence>